<dbReference type="InterPro" id="IPR024311">
    <property type="entry name" value="Lipocalin-like"/>
</dbReference>
<evidence type="ECO:0000313" key="2">
    <source>
        <dbReference type="EMBL" id="QJD98171.1"/>
    </source>
</evidence>
<gene>
    <name evidence="2" type="ORF">HH214_20975</name>
</gene>
<dbReference type="AlphaFoldDB" id="A0A7L5E570"/>
<dbReference type="KEGG" id="mrob:HH214_20975"/>
<sequence length="143" mass="16188">MYKYLLIIVITGWCSSACKKEKNDMQSLLTSKQWKKAHVDTNPSSIPQFLTVGYVPVASCEEDNTYKFNSNGKLQVNSGSKHCDDKEAKNESLNYTVDFTNKKLVINGVSYTIIEITSTQLKYYLDVPSYTGYQGGPIYLYSH</sequence>
<evidence type="ECO:0000313" key="3">
    <source>
        <dbReference type="Proteomes" id="UP000503278"/>
    </source>
</evidence>
<reference evidence="2 3" key="1">
    <citation type="submission" date="2020-04" db="EMBL/GenBank/DDBJ databases">
        <title>Genome sequencing of novel species.</title>
        <authorList>
            <person name="Heo J."/>
            <person name="Kim S.-J."/>
            <person name="Kim J.-S."/>
            <person name="Hong S.-B."/>
            <person name="Kwon S.-W."/>
        </authorList>
    </citation>
    <scope>NUCLEOTIDE SEQUENCE [LARGE SCALE GENOMIC DNA]</scope>
    <source>
        <strain evidence="2 3">F39-2</strain>
    </source>
</reference>
<protein>
    <recommendedName>
        <fullName evidence="1">Lipocalin-like domain-containing protein</fullName>
    </recommendedName>
</protein>
<dbReference type="RefSeq" id="WP_169610913.1">
    <property type="nucleotide sequence ID" value="NZ_CP051682.1"/>
</dbReference>
<dbReference type="Proteomes" id="UP000503278">
    <property type="component" value="Chromosome"/>
</dbReference>
<dbReference type="Pfam" id="PF13648">
    <property type="entry name" value="Lipocalin_4"/>
    <property type="match status" value="1"/>
</dbReference>
<dbReference type="EMBL" id="CP051682">
    <property type="protein sequence ID" value="QJD98171.1"/>
    <property type="molecule type" value="Genomic_DNA"/>
</dbReference>
<keyword evidence="3" id="KW-1185">Reference proteome</keyword>
<feature type="domain" description="Lipocalin-like" evidence="1">
    <location>
        <begin position="56"/>
        <end position="123"/>
    </location>
</feature>
<organism evidence="2 3">
    <name type="scientific">Mucilaginibacter robiniae</name>
    <dbReference type="NCBI Taxonomy" id="2728022"/>
    <lineage>
        <taxon>Bacteria</taxon>
        <taxon>Pseudomonadati</taxon>
        <taxon>Bacteroidota</taxon>
        <taxon>Sphingobacteriia</taxon>
        <taxon>Sphingobacteriales</taxon>
        <taxon>Sphingobacteriaceae</taxon>
        <taxon>Mucilaginibacter</taxon>
    </lineage>
</organism>
<evidence type="ECO:0000259" key="1">
    <source>
        <dbReference type="Pfam" id="PF13648"/>
    </source>
</evidence>
<proteinExistence type="predicted"/>
<name>A0A7L5E570_9SPHI</name>
<accession>A0A7L5E570</accession>